<name>A0ABW2I138_9ACTN</name>
<reference evidence="3" key="1">
    <citation type="journal article" date="2019" name="Int. J. Syst. Evol. Microbiol.">
        <title>The Global Catalogue of Microorganisms (GCM) 10K type strain sequencing project: providing services to taxonomists for standard genome sequencing and annotation.</title>
        <authorList>
            <consortium name="The Broad Institute Genomics Platform"/>
            <consortium name="The Broad Institute Genome Sequencing Center for Infectious Disease"/>
            <person name="Wu L."/>
            <person name="Ma J."/>
        </authorList>
    </citation>
    <scope>NUCLEOTIDE SEQUENCE [LARGE SCALE GENOMIC DNA]</scope>
    <source>
        <strain evidence="3">XZYJT-10</strain>
    </source>
</reference>
<keyword evidence="1" id="KW-0732">Signal</keyword>
<dbReference type="Proteomes" id="UP001596548">
    <property type="component" value="Unassembled WGS sequence"/>
</dbReference>
<protein>
    <submittedName>
        <fullName evidence="2">Cupin domain-containing protein</fullName>
    </submittedName>
</protein>
<sequence length="134" mass="14428">MTAASLLLLGAPAVAATPPDPGVTGKVLWQRTVGGRDLVLREIHIPPGADNGWHYHDGPLYAWVKKGTLTHYDATCNPDGVYRAGRLLVERSGRDQVHIGRNLGKIEVVLKVLYVLPAGKPLSEDAPNPGCDFE</sequence>
<dbReference type="Gene3D" id="2.60.120.10">
    <property type="entry name" value="Jelly Rolls"/>
    <property type="match status" value="1"/>
</dbReference>
<dbReference type="RefSeq" id="WP_378975168.1">
    <property type="nucleotide sequence ID" value="NZ_JBHTBJ010000032.1"/>
</dbReference>
<feature type="chain" id="PRO_5046753860" evidence="1">
    <location>
        <begin position="16"/>
        <end position="134"/>
    </location>
</feature>
<dbReference type="InterPro" id="IPR011051">
    <property type="entry name" value="RmlC_Cupin_sf"/>
</dbReference>
<dbReference type="EMBL" id="JBHTBJ010000032">
    <property type="protein sequence ID" value="MFC7278381.1"/>
    <property type="molecule type" value="Genomic_DNA"/>
</dbReference>
<accession>A0ABW2I138</accession>
<proteinExistence type="predicted"/>
<evidence type="ECO:0000313" key="2">
    <source>
        <dbReference type="EMBL" id="MFC7278381.1"/>
    </source>
</evidence>
<organism evidence="2 3">
    <name type="scientific">Paractinoplanes rhizophilus</name>
    <dbReference type="NCBI Taxonomy" id="1416877"/>
    <lineage>
        <taxon>Bacteria</taxon>
        <taxon>Bacillati</taxon>
        <taxon>Actinomycetota</taxon>
        <taxon>Actinomycetes</taxon>
        <taxon>Micromonosporales</taxon>
        <taxon>Micromonosporaceae</taxon>
        <taxon>Paractinoplanes</taxon>
    </lineage>
</organism>
<feature type="signal peptide" evidence="1">
    <location>
        <begin position="1"/>
        <end position="15"/>
    </location>
</feature>
<keyword evidence="3" id="KW-1185">Reference proteome</keyword>
<dbReference type="InterPro" id="IPR014710">
    <property type="entry name" value="RmlC-like_jellyroll"/>
</dbReference>
<dbReference type="SUPFAM" id="SSF51182">
    <property type="entry name" value="RmlC-like cupins"/>
    <property type="match status" value="1"/>
</dbReference>
<evidence type="ECO:0000256" key="1">
    <source>
        <dbReference type="SAM" id="SignalP"/>
    </source>
</evidence>
<evidence type="ECO:0000313" key="3">
    <source>
        <dbReference type="Proteomes" id="UP001596548"/>
    </source>
</evidence>
<gene>
    <name evidence="2" type="ORF">ACFQS1_30730</name>
</gene>
<comment type="caution">
    <text evidence="2">The sequence shown here is derived from an EMBL/GenBank/DDBJ whole genome shotgun (WGS) entry which is preliminary data.</text>
</comment>